<evidence type="ECO:0000313" key="2">
    <source>
        <dbReference type="EMBL" id="MTH29180.1"/>
    </source>
</evidence>
<evidence type="ECO:0000259" key="1">
    <source>
        <dbReference type="Pfam" id="PF22481"/>
    </source>
</evidence>
<proteinExistence type="predicted"/>
<sequence>MKIDAQTALDQIYNYLDKYSLKTSTATQADLISFVEEQWAVADETKYQIASAKIIMSRMVNEYIRLSDYDNMKVWLDQMDKHSSASDNPTYIRHYYKGECCLSCGNEEMALHYLNLCYKEQPDYIFTRAPFCYTFFNQHLDEPVVLPEPEESDELEIEGTVHLEKWSSFFQTNKPIRYQVLLDEMEEQATVEQLTDLAEQVLLSIQAQQPQLLTRLLDTLFQEYRQWQPMYGYQGEDKEAFMPDVHTHQDFARLLTPMVIYILPTSMQETLAVGFLFDCSWDNEHGLGFLTKEGQVIDLGGANVAFGM</sequence>
<comment type="caution">
    <text evidence="2">The sequence shown here is derived from an EMBL/GenBank/DDBJ whole genome shotgun (WGS) entry which is preliminary data.</text>
</comment>
<accession>A0A7K1GKA3</accession>
<dbReference type="OrthoDB" id="3477708at2"/>
<gene>
    <name evidence="2" type="ORF">GJV77_04495</name>
</gene>
<organism evidence="2 3">
    <name type="scientific">Myroides pelagicus</name>
    <dbReference type="NCBI Taxonomy" id="270914"/>
    <lineage>
        <taxon>Bacteria</taxon>
        <taxon>Pseudomonadati</taxon>
        <taxon>Bacteroidota</taxon>
        <taxon>Flavobacteriia</taxon>
        <taxon>Flavobacteriales</taxon>
        <taxon>Flavobacteriaceae</taxon>
        <taxon>Myroides</taxon>
    </lineage>
</organism>
<dbReference type="InterPro" id="IPR054254">
    <property type="entry name" value="DUF6985"/>
</dbReference>
<dbReference type="RefSeq" id="WP_155035161.1">
    <property type="nucleotide sequence ID" value="NZ_JAYMMG010000014.1"/>
</dbReference>
<dbReference type="AlphaFoldDB" id="A0A7K1GKA3"/>
<dbReference type="EMBL" id="WMJY01000007">
    <property type="protein sequence ID" value="MTH29180.1"/>
    <property type="molecule type" value="Genomic_DNA"/>
</dbReference>
<protein>
    <recommendedName>
        <fullName evidence="1">DUF6985 domain-containing protein</fullName>
    </recommendedName>
</protein>
<evidence type="ECO:0000313" key="3">
    <source>
        <dbReference type="Proteomes" id="UP000488936"/>
    </source>
</evidence>
<name>A0A7K1GKA3_9FLAO</name>
<dbReference type="Pfam" id="PF22481">
    <property type="entry name" value="DUF6985"/>
    <property type="match status" value="1"/>
</dbReference>
<feature type="domain" description="DUF6985" evidence="1">
    <location>
        <begin position="159"/>
        <end position="304"/>
    </location>
</feature>
<reference evidence="2 3" key="1">
    <citation type="journal article" date="2006" name="Int. J. Syst. Evol. Microbiol.">
        <title>Myroides pelagicus sp. nov., isolated from seawater in Thailand.</title>
        <authorList>
            <person name="Yoon J."/>
            <person name="Maneerat S."/>
            <person name="Kawai F."/>
            <person name="Yokota A."/>
        </authorList>
    </citation>
    <scope>NUCLEOTIDE SEQUENCE [LARGE SCALE GENOMIC DNA]</scope>
    <source>
        <strain evidence="2 3">SM1T</strain>
    </source>
</reference>
<keyword evidence="3" id="KW-1185">Reference proteome</keyword>
<dbReference type="Proteomes" id="UP000488936">
    <property type="component" value="Unassembled WGS sequence"/>
</dbReference>